<name>A0A2K3E1U3_CHLRE</name>
<dbReference type="Proteomes" id="UP000006906">
    <property type="component" value="Chromosome 2"/>
</dbReference>
<organism evidence="2 3">
    <name type="scientific">Chlamydomonas reinhardtii</name>
    <name type="common">Chlamydomonas smithii</name>
    <dbReference type="NCBI Taxonomy" id="3055"/>
    <lineage>
        <taxon>Eukaryota</taxon>
        <taxon>Viridiplantae</taxon>
        <taxon>Chlorophyta</taxon>
        <taxon>core chlorophytes</taxon>
        <taxon>Chlorophyceae</taxon>
        <taxon>CS clade</taxon>
        <taxon>Chlamydomonadales</taxon>
        <taxon>Chlamydomonadaceae</taxon>
        <taxon>Chlamydomonas</taxon>
    </lineage>
</organism>
<dbReference type="InParanoid" id="A0A2K3E1U3"/>
<dbReference type="RefSeq" id="XP_042927234.1">
    <property type="nucleotide sequence ID" value="XM_043059603.1"/>
</dbReference>
<dbReference type="EMBL" id="CM008963">
    <property type="protein sequence ID" value="PNW86758.1"/>
    <property type="molecule type" value="Genomic_DNA"/>
</dbReference>
<gene>
    <name evidence="2" type="ORF">CHLRE_02g095140v5</name>
</gene>
<dbReference type="PaxDb" id="3055-EDO97716"/>
<dbReference type="AlphaFoldDB" id="A0A2K3E1U3"/>
<feature type="chain" id="PRO_5014459294" evidence="1">
    <location>
        <begin position="20"/>
        <end position="73"/>
    </location>
</feature>
<protein>
    <submittedName>
        <fullName evidence="2">Uncharacterized protein</fullName>
    </submittedName>
</protein>
<evidence type="ECO:0000313" key="2">
    <source>
        <dbReference type="EMBL" id="PNW86758.1"/>
    </source>
</evidence>
<dbReference type="Gramene" id="PNW86758">
    <property type="protein sequence ID" value="PNW86758"/>
    <property type="gene ID" value="CHLRE_02g095140v5"/>
</dbReference>
<evidence type="ECO:0000256" key="1">
    <source>
        <dbReference type="SAM" id="SignalP"/>
    </source>
</evidence>
<feature type="signal peptide" evidence="1">
    <location>
        <begin position="1"/>
        <end position="19"/>
    </location>
</feature>
<keyword evidence="1" id="KW-0732">Signal</keyword>
<accession>A0A2K3E1U3</accession>
<dbReference type="GeneID" id="5726752"/>
<evidence type="ECO:0000313" key="3">
    <source>
        <dbReference type="Proteomes" id="UP000006906"/>
    </source>
</evidence>
<proteinExistence type="predicted"/>
<reference evidence="2 3" key="1">
    <citation type="journal article" date="2007" name="Science">
        <title>The Chlamydomonas genome reveals the evolution of key animal and plant functions.</title>
        <authorList>
            <person name="Merchant S.S."/>
            <person name="Prochnik S.E."/>
            <person name="Vallon O."/>
            <person name="Harris E.H."/>
            <person name="Karpowicz S.J."/>
            <person name="Witman G.B."/>
            <person name="Terry A."/>
            <person name="Salamov A."/>
            <person name="Fritz-Laylin L.K."/>
            <person name="Marechal-Drouard L."/>
            <person name="Marshall W.F."/>
            <person name="Qu L.H."/>
            <person name="Nelson D.R."/>
            <person name="Sanderfoot A.A."/>
            <person name="Spalding M.H."/>
            <person name="Kapitonov V.V."/>
            <person name="Ren Q."/>
            <person name="Ferris P."/>
            <person name="Lindquist E."/>
            <person name="Shapiro H."/>
            <person name="Lucas S.M."/>
            <person name="Grimwood J."/>
            <person name="Schmutz J."/>
            <person name="Cardol P."/>
            <person name="Cerutti H."/>
            <person name="Chanfreau G."/>
            <person name="Chen C.L."/>
            <person name="Cognat V."/>
            <person name="Croft M.T."/>
            <person name="Dent R."/>
            <person name="Dutcher S."/>
            <person name="Fernandez E."/>
            <person name="Fukuzawa H."/>
            <person name="Gonzalez-Ballester D."/>
            <person name="Gonzalez-Halphen D."/>
            <person name="Hallmann A."/>
            <person name="Hanikenne M."/>
            <person name="Hippler M."/>
            <person name="Inwood W."/>
            <person name="Jabbari K."/>
            <person name="Kalanon M."/>
            <person name="Kuras R."/>
            <person name="Lefebvre P.A."/>
            <person name="Lemaire S.D."/>
            <person name="Lobanov A.V."/>
            <person name="Lohr M."/>
            <person name="Manuell A."/>
            <person name="Meier I."/>
            <person name="Mets L."/>
            <person name="Mittag M."/>
            <person name="Mittelmeier T."/>
            <person name="Moroney J.V."/>
            <person name="Moseley J."/>
            <person name="Napoli C."/>
            <person name="Nedelcu A.M."/>
            <person name="Niyogi K."/>
            <person name="Novoselov S.V."/>
            <person name="Paulsen I.T."/>
            <person name="Pazour G."/>
            <person name="Purton S."/>
            <person name="Ral J.P."/>
            <person name="Riano-Pachon D.M."/>
            <person name="Riekhof W."/>
            <person name="Rymarquis L."/>
            <person name="Schroda M."/>
            <person name="Stern D."/>
            <person name="Umen J."/>
            <person name="Willows R."/>
            <person name="Wilson N."/>
            <person name="Zimmer S.L."/>
            <person name="Allmer J."/>
            <person name="Balk J."/>
            <person name="Bisova K."/>
            <person name="Chen C.J."/>
            <person name="Elias M."/>
            <person name="Gendler K."/>
            <person name="Hauser C."/>
            <person name="Lamb M.R."/>
            <person name="Ledford H."/>
            <person name="Long J.C."/>
            <person name="Minagawa J."/>
            <person name="Page M.D."/>
            <person name="Pan J."/>
            <person name="Pootakham W."/>
            <person name="Roje S."/>
            <person name="Rose A."/>
            <person name="Stahlberg E."/>
            <person name="Terauchi A.M."/>
            <person name="Yang P."/>
            <person name="Ball S."/>
            <person name="Bowler C."/>
            <person name="Dieckmann C.L."/>
            <person name="Gladyshev V.N."/>
            <person name="Green P."/>
            <person name="Jorgensen R."/>
            <person name="Mayfield S."/>
            <person name="Mueller-Roeber B."/>
            <person name="Rajamani S."/>
            <person name="Sayre R.T."/>
            <person name="Brokstein P."/>
            <person name="Dubchak I."/>
            <person name="Goodstein D."/>
            <person name="Hornick L."/>
            <person name="Huang Y.W."/>
            <person name="Jhaveri J."/>
            <person name="Luo Y."/>
            <person name="Martinez D."/>
            <person name="Ngau W.C."/>
            <person name="Otillar B."/>
            <person name="Poliakov A."/>
            <person name="Porter A."/>
            <person name="Szajkowski L."/>
            <person name="Werner G."/>
            <person name="Zhou K."/>
            <person name="Grigoriev I.V."/>
            <person name="Rokhsar D.S."/>
            <person name="Grossman A.R."/>
        </authorList>
    </citation>
    <scope>NUCLEOTIDE SEQUENCE [LARGE SCALE GENOMIC DNA]</scope>
    <source>
        <strain evidence="3">CC-503</strain>
    </source>
</reference>
<dbReference type="KEGG" id="cre:CHLRE_02g095140v5"/>
<sequence length="73" mass="7831">MTFQALGTLAMLGSGAILASTLATAAQDARDGRFLAAHAQTARRDQYQEKLIVSYRNPQSFERNFVSALASGP</sequence>
<dbReference type="ExpressionAtlas" id="A0A2K3E1U3">
    <property type="expression patterns" value="baseline"/>
</dbReference>
<keyword evidence="3" id="KW-1185">Reference proteome</keyword>